<evidence type="ECO:0000313" key="4">
    <source>
        <dbReference type="Proteomes" id="UP000528432"/>
    </source>
</evidence>
<organism evidence="1 4">
    <name type="scientific">Clostridium cochlearium</name>
    <dbReference type="NCBI Taxonomy" id="1494"/>
    <lineage>
        <taxon>Bacteria</taxon>
        <taxon>Bacillati</taxon>
        <taxon>Bacillota</taxon>
        <taxon>Clostridia</taxon>
        <taxon>Eubacteriales</taxon>
        <taxon>Clostridiaceae</taxon>
        <taxon>Clostridium</taxon>
    </lineage>
</organism>
<gene>
    <name evidence="1" type="ORF">HMJ28_02660</name>
    <name evidence="2" type="ORF">SAMN05216497_102121</name>
</gene>
<proteinExistence type="predicted"/>
<name>A0A240AVJ4_CLOCO</name>
<dbReference type="AlphaFoldDB" id="A0A240AVJ4"/>
<dbReference type="Proteomes" id="UP000528432">
    <property type="component" value="Unassembled WGS sequence"/>
</dbReference>
<dbReference type="GeneID" id="70577959"/>
<dbReference type="OrthoDB" id="1949729at2"/>
<dbReference type="Proteomes" id="UP000198811">
    <property type="component" value="Unassembled WGS sequence"/>
</dbReference>
<evidence type="ECO:0000313" key="1">
    <source>
        <dbReference type="EMBL" id="NOH15305.1"/>
    </source>
</evidence>
<reference evidence="1 4" key="2">
    <citation type="submission" date="2020-05" db="EMBL/GenBank/DDBJ databases">
        <title>Draft genome sequence of Clostridium cochlearium strain AGROS13 isolated from a sheep dairy farm in New Zealand.</title>
        <authorList>
            <person name="Gupta T.B."/>
            <person name="Jauregui R."/>
            <person name="Risson A.N."/>
            <person name="Brightwell G."/>
            <person name="Maclean P."/>
        </authorList>
    </citation>
    <scope>NUCLEOTIDE SEQUENCE [LARGE SCALE GENOMIC DNA]</scope>
    <source>
        <strain evidence="1 4">AGROS13</strain>
    </source>
</reference>
<evidence type="ECO:0000313" key="2">
    <source>
        <dbReference type="EMBL" id="SDK90721.1"/>
    </source>
</evidence>
<dbReference type="EMBL" id="FNGL01000002">
    <property type="protein sequence ID" value="SDK90721.1"/>
    <property type="molecule type" value="Genomic_DNA"/>
</dbReference>
<dbReference type="RefSeq" id="WP_089863513.1">
    <property type="nucleotide sequence ID" value="NZ_FNGL01000002.1"/>
</dbReference>
<evidence type="ECO:0000313" key="3">
    <source>
        <dbReference type="Proteomes" id="UP000198811"/>
    </source>
</evidence>
<sequence length="460" mass="54696">MKYIGPFLRLNNLDKTNIKNQLFHLAKESIKHVCFYSKCGILLTPQELKVKDYGVNSLKHPYPILSIYRKASPKLKNINNNYYWCGEKLKKDIIISSNAFMTLSLLELSDYYFNFKNIDEEKYNFSNMYRALAKKQLEFYATYMRNEEGVFVDKKDISETPLKDIKLEIKNPNFSFSDQALLMCSFYKYYLSEPKADNDVFKNFSLDILNMLIQFKDELYSTSLEDLVKTTLALNIFYSYSKEEHAKLLLIDLFELLYEKYFSHFNISSNIKLEYLCIYYINSYLLYKNTLFLRYKDIQDKLFIEILNFYNSDLGMFVKSNDKKPFNYTPLDICLYINCLLINSFENKKEDTKNIAMLTNIYKNQLIESGIILSWPEAPNLDDRERYLDFSLKSEDLLDEKNFKSSSIISPDISELAPVFIRSIKYKEKKKTFKQGKDSFYSDRNMPVFFMNIYLYNNYL</sequence>
<dbReference type="EMBL" id="JABFIF010000002">
    <property type="protein sequence ID" value="NOH15305.1"/>
    <property type="molecule type" value="Genomic_DNA"/>
</dbReference>
<protein>
    <submittedName>
        <fullName evidence="1">Uncharacterized protein</fullName>
    </submittedName>
</protein>
<accession>A0A240AVJ4</accession>
<comment type="caution">
    <text evidence="1">The sequence shown here is derived from an EMBL/GenBank/DDBJ whole genome shotgun (WGS) entry which is preliminary data.</text>
</comment>
<reference evidence="2 3" key="1">
    <citation type="submission" date="2016-10" db="EMBL/GenBank/DDBJ databases">
        <authorList>
            <person name="Varghese N."/>
            <person name="Submissions S."/>
        </authorList>
    </citation>
    <scope>NUCLEOTIDE SEQUENCE [LARGE SCALE GENOMIC DNA]</scope>
    <source>
        <strain evidence="2 3">NLAE-zl-C224</strain>
    </source>
</reference>
<keyword evidence="3" id="KW-1185">Reference proteome</keyword>
<dbReference type="STRING" id="1494.SAMN05216497_102121"/>